<dbReference type="CDD" id="cd22974">
    <property type="entry name" value="DD_ENO4"/>
    <property type="match status" value="1"/>
</dbReference>
<dbReference type="InterPro" id="IPR047500">
    <property type="entry name" value="DD_ENO4"/>
</dbReference>
<dbReference type="EMBL" id="REGW02000021">
    <property type="protein sequence ID" value="KAE8280209.1"/>
    <property type="molecule type" value="Genomic_DNA"/>
</dbReference>
<protein>
    <submittedName>
        <fullName evidence="1">Enolase 4</fullName>
    </submittedName>
</protein>
<comment type="caution">
    <text evidence="1">The sequence shown here is derived from an EMBL/GenBank/DDBJ whole genome shotgun (WGS) entry which is preliminary data.</text>
</comment>
<sequence>MSYQGFPKRPCTEEQDFCAIKKAAAELFRVNRVPQEVERALNELFFHKPGDVYGYLANYFTTLSAPPPISRLNGREIYDSGGKLSVETEVFCIVCNKEKTVRGLFRHAVDSDVKRQLEARSEQRRACPQLPYPASVGLRRFHWTGKFRVRRGLTM</sequence>
<evidence type="ECO:0000313" key="1">
    <source>
        <dbReference type="EMBL" id="KAE8280209.1"/>
    </source>
</evidence>
<accession>A0A6G0HLT7</accession>
<keyword evidence="2" id="KW-1185">Reference proteome</keyword>
<gene>
    <name evidence="1" type="ORF">D5F01_LYC20761</name>
</gene>
<organism evidence="1 2">
    <name type="scientific">Larimichthys crocea</name>
    <name type="common">Large yellow croaker</name>
    <name type="synonym">Pseudosciaena crocea</name>
    <dbReference type="NCBI Taxonomy" id="215358"/>
    <lineage>
        <taxon>Eukaryota</taxon>
        <taxon>Metazoa</taxon>
        <taxon>Chordata</taxon>
        <taxon>Craniata</taxon>
        <taxon>Vertebrata</taxon>
        <taxon>Euteleostomi</taxon>
        <taxon>Actinopterygii</taxon>
        <taxon>Neopterygii</taxon>
        <taxon>Teleostei</taxon>
        <taxon>Neoteleostei</taxon>
        <taxon>Acanthomorphata</taxon>
        <taxon>Eupercaria</taxon>
        <taxon>Sciaenidae</taxon>
        <taxon>Larimichthys</taxon>
    </lineage>
</organism>
<name>A0A6G0HLT7_LARCR</name>
<reference evidence="1 2" key="1">
    <citation type="submission" date="2019-07" db="EMBL/GenBank/DDBJ databases">
        <title>Chromosome genome assembly for large yellow croaker.</title>
        <authorList>
            <person name="Xiao S."/>
        </authorList>
    </citation>
    <scope>NUCLEOTIDE SEQUENCE [LARGE SCALE GENOMIC DNA]</scope>
    <source>
        <strain evidence="1">JMULYC20181020</strain>
        <tissue evidence="1">Muscle</tissue>
    </source>
</reference>
<proteinExistence type="predicted"/>
<evidence type="ECO:0000313" key="2">
    <source>
        <dbReference type="Proteomes" id="UP000424527"/>
    </source>
</evidence>
<dbReference type="AlphaFoldDB" id="A0A6G0HLT7"/>
<dbReference type="Proteomes" id="UP000424527">
    <property type="component" value="Unassembled WGS sequence"/>
</dbReference>